<keyword evidence="3" id="KW-1185">Reference proteome</keyword>
<dbReference type="SUPFAM" id="SSF52833">
    <property type="entry name" value="Thioredoxin-like"/>
    <property type="match status" value="1"/>
</dbReference>
<dbReference type="RefSeq" id="WP_272097683.1">
    <property type="nucleotide sequence ID" value="NZ_JAQNDK010000002.1"/>
</dbReference>
<dbReference type="InterPro" id="IPR006513">
    <property type="entry name" value="YtfJ_HI0045"/>
</dbReference>
<comment type="caution">
    <text evidence="2">The sequence shown here is derived from an EMBL/GenBank/DDBJ whole genome shotgun (WGS) entry which is preliminary data.</text>
</comment>
<organism evidence="2 3">
    <name type="scientific">Sorangium atrum</name>
    <dbReference type="NCBI Taxonomy" id="2995308"/>
    <lineage>
        <taxon>Bacteria</taxon>
        <taxon>Pseudomonadati</taxon>
        <taxon>Myxococcota</taxon>
        <taxon>Polyangia</taxon>
        <taxon>Polyangiales</taxon>
        <taxon>Polyangiaceae</taxon>
        <taxon>Sorangium</taxon>
    </lineage>
</organism>
<reference evidence="2 3" key="1">
    <citation type="submission" date="2023-01" db="EMBL/GenBank/DDBJ databases">
        <title>Minimal conservation of predation-associated metabolite biosynthetic gene clusters underscores biosynthetic potential of Myxococcota including descriptions for ten novel species: Archangium lansinium sp. nov., Myxococcus landrumus sp. nov., Nannocystis bai.</title>
        <authorList>
            <person name="Ahearne A."/>
            <person name="Stevens C."/>
            <person name="Dowd S."/>
        </authorList>
    </citation>
    <scope>NUCLEOTIDE SEQUENCE [LARGE SCALE GENOMIC DNA]</scope>
    <source>
        <strain evidence="2 3">WIWO2</strain>
    </source>
</reference>
<feature type="chain" id="PRO_5047451956" evidence="1">
    <location>
        <begin position="36"/>
        <end position="190"/>
    </location>
</feature>
<gene>
    <name evidence="2" type="ORF">POL72_23140</name>
</gene>
<evidence type="ECO:0000313" key="2">
    <source>
        <dbReference type="EMBL" id="MDC0680653.1"/>
    </source>
</evidence>
<dbReference type="Proteomes" id="UP001217485">
    <property type="component" value="Unassembled WGS sequence"/>
</dbReference>
<dbReference type="InterPro" id="IPR036249">
    <property type="entry name" value="Thioredoxin-like_sf"/>
</dbReference>
<dbReference type="Gene3D" id="3.40.30.10">
    <property type="entry name" value="Glutaredoxin"/>
    <property type="match status" value="1"/>
</dbReference>
<protein>
    <submittedName>
        <fullName evidence="2">YtfJ family protein</fullName>
    </submittedName>
</protein>
<name>A0ABT5C2M5_9BACT</name>
<sequence length="190" mass="20537">MQPCSPASRRRVARLRSVASAAALSLALISGAALALPSEGDRAPNARVEDADGRELQLKALQGKPILIVYEDKDSKSQNQALKDALAKLAKGDRYRRGIAVAAIADVSSYDFWPARGFVKDAIREESRKVGGTIYCDWDGSFRTAYKLRRGVSNVVVVGKNGHVLFAAEGALKPESQSKVLDLLRKEVEG</sequence>
<accession>A0ABT5C2M5</accession>
<keyword evidence="1" id="KW-0732">Signal</keyword>
<dbReference type="Pfam" id="PF09695">
    <property type="entry name" value="YtfJ_HI0045"/>
    <property type="match status" value="1"/>
</dbReference>
<evidence type="ECO:0000313" key="3">
    <source>
        <dbReference type="Proteomes" id="UP001217485"/>
    </source>
</evidence>
<feature type="signal peptide" evidence="1">
    <location>
        <begin position="1"/>
        <end position="35"/>
    </location>
</feature>
<dbReference type="EMBL" id="JAQNDK010000002">
    <property type="protein sequence ID" value="MDC0680653.1"/>
    <property type="molecule type" value="Genomic_DNA"/>
</dbReference>
<proteinExistence type="predicted"/>
<evidence type="ECO:0000256" key="1">
    <source>
        <dbReference type="SAM" id="SignalP"/>
    </source>
</evidence>